<dbReference type="InterPro" id="IPR001279">
    <property type="entry name" value="Metallo-B-lactamas"/>
</dbReference>
<dbReference type="GO" id="GO:0004521">
    <property type="term" value="F:RNA endonuclease activity"/>
    <property type="evidence" value="ECO:0007669"/>
    <property type="project" value="TreeGrafter"/>
</dbReference>
<sequence>MNAVFNLLHLGAENCVTGSCHLLQANGLTIMVDCGLVQGGDAENPIASWSVKPAEIDYLFLTHAHIDHIGRVPELIQEGFRGEIICSHPTKSLLYPMLGDAMKFSGMPEQAVGSIEKAIDDLSWGFEFGENFDLEKGIQFKMGRAGHILGSSFIRFQNQRSGWSVLFSGDLGAADTPILRDPETPDTSDLVVMESTYGDRLHEPRDQRIRQLGGILTRALADNGKVFIPAFSLGRTQELIYEMDRIFSDPTYQEMFPDLQGEQRPPVFVDSPLGLEITKIYSSLSEYWDKEARDLKERGDHPIDFEGLYAVENHRDHLKLCDAKGPAIILAGSGMCTGGRIINHLKKGIDHPKNDILFVGYQAAGTPGRAIQRHSHRPDGYVDLDGERKTIKASVHTLSGYSAHADQKGLADWIASMPEKPGSVKLVHGEEGARVALADALEKRGYTVH</sequence>
<dbReference type="Gene3D" id="3.40.50.10890">
    <property type="match status" value="1"/>
</dbReference>
<gene>
    <name evidence="4" type="ORF">DSCA_12270</name>
</gene>
<evidence type="ECO:0000259" key="2">
    <source>
        <dbReference type="SMART" id="SM00849"/>
    </source>
</evidence>
<dbReference type="InterPro" id="IPR022712">
    <property type="entry name" value="Beta_Casp"/>
</dbReference>
<dbReference type="SUPFAM" id="SSF56281">
    <property type="entry name" value="Metallo-hydrolase/oxidoreductase"/>
    <property type="match status" value="1"/>
</dbReference>
<dbReference type="CDD" id="cd16295">
    <property type="entry name" value="TTHA0252-CPSF-like_MBL-fold"/>
    <property type="match status" value="1"/>
</dbReference>
<dbReference type="PANTHER" id="PTHR11203">
    <property type="entry name" value="CLEAVAGE AND POLYADENYLATION SPECIFICITY FACTOR FAMILY MEMBER"/>
    <property type="match status" value="1"/>
</dbReference>
<dbReference type="SMART" id="SM00849">
    <property type="entry name" value="Lactamase_B"/>
    <property type="match status" value="1"/>
</dbReference>
<name>A0A5K7YRM6_9BACT</name>
<evidence type="ECO:0000313" key="5">
    <source>
        <dbReference type="Proteomes" id="UP000427906"/>
    </source>
</evidence>
<protein>
    <submittedName>
        <fullName evidence="4">MBL fold hydrolase</fullName>
    </submittedName>
</protein>
<dbReference type="InterPro" id="IPR036866">
    <property type="entry name" value="RibonucZ/Hydroxyglut_hydro"/>
</dbReference>
<dbReference type="Pfam" id="PF10996">
    <property type="entry name" value="Beta-Casp"/>
    <property type="match status" value="1"/>
</dbReference>
<dbReference type="AlphaFoldDB" id="A0A5K7YRM6"/>
<dbReference type="Pfam" id="PF07521">
    <property type="entry name" value="RMMBL"/>
    <property type="match status" value="1"/>
</dbReference>
<accession>A0A5K7YRM6</accession>
<dbReference type="InterPro" id="IPR050698">
    <property type="entry name" value="MBL"/>
</dbReference>
<keyword evidence="1 4" id="KW-0378">Hydrolase</keyword>
<dbReference type="Gene3D" id="3.60.15.10">
    <property type="entry name" value="Ribonuclease Z/Hydroxyacylglutathione hydrolase-like"/>
    <property type="match status" value="1"/>
</dbReference>
<evidence type="ECO:0000313" key="4">
    <source>
        <dbReference type="EMBL" id="BBO67297.1"/>
    </source>
</evidence>
<organism evidence="4 5">
    <name type="scientific">Desulfosarcina alkanivorans</name>
    <dbReference type="NCBI Taxonomy" id="571177"/>
    <lineage>
        <taxon>Bacteria</taxon>
        <taxon>Pseudomonadati</taxon>
        <taxon>Thermodesulfobacteriota</taxon>
        <taxon>Desulfobacteria</taxon>
        <taxon>Desulfobacterales</taxon>
        <taxon>Desulfosarcinaceae</taxon>
        <taxon>Desulfosarcina</taxon>
    </lineage>
</organism>
<reference evidence="4 5" key="1">
    <citation type="submission" date="2019-11" db="EMBL/GenBank/DDBJ databases">
        <title>Comparative genomics of hydrocarbon-degrading Desulfosarcina strains.</title>
        <authorList>
            <person name="Watanabe M."/>
            <person name="Kojima H."/>
            <person name="Fukui M."/>
        </authorList>
    </citation>
    <scope>NUCLEOTIDE SEQUENCE [LARGE SCALE GENOMIC DNA]</scope>
    <source>
        <strain evidence="4 5">PL12</strain>
    </source>
</reference>
<dbReference type="Proteomes" id="UP000427906">
    <property type="component" value="Chromosome"/>
</dbReference>
<dbReference type="RefSeq" id="WP_231716388.1">
    <property type="nucleotide sequence ID" value="NZ_AP021874.1"/>
</dbReference>
<feature type="domain" description="Beta-Casp" evidence="3">
    <location>
        <begin position="236"/>
        <end position="371"/>
    </location>
</feature>
<dbReference type="EMBL" id="AP021874">
    <property type="protein sequence ID" value="BBO67297.1"/>
    <property type="molecule type" value="Genomic_DNA"/>
</dbReference>
<dbReference type="PANTHER" id="PTHR11203:SF37">
    <property type="entry name" value="INTEGRATOR COMPLEX SUBUNIT 11"/>
    <property type="match status" value="1"/>
</dbReference>
<keyword evidence="5" id="KW-1185">Reference proteome</keyword>
<dbReference type="KEGG" id="dalk:DSCA_12270"/>
<dbReference type="SMART" id="SM01027">
    <property type="entry name" value="Beta-Casp"/>
    <property type="match status" value="1"/>
</dbReference>
<proteinExistence type="predicted"/>
<evidence type="ECO:0000256" key="1">
    <source>
        <dbReference type="ARBA" id="ARBA00022801"/>
    </source>
</evidence>
<dbReference type="Pfam" id="PF00753">
    <property type="entry name" value="Lactamase_B"/>
    <property type="match status" value="1"/>
</dbReference>
<dbReference type="InterPro" id="IPR011108">
    <property type="entry name" value="RMMBL"/>
</dbReference>
<feature type="domain" description="Metallo-beta-lactamase" evidence="2">
    <location>
        <begin position="17"/>
        <end position="231"/>
    </location>
</feature>
<dbReference type="GO" id="GO:0016787">
    <property type="term" value="F:hydrolase activity"/>
    <property type="evidence" value="ECO:0007669"/>
    <property type="project" value="UniProtKB-KW"/>
</dbReference>
<evidence type="ECO:0000259" key="3">
    <source>
        <dbReference type="SMART" id="SM01027"/>
    </source>
</evidence>